<dbReference type="OrthoDB" id="1281119at2759"/>
<name>A0A835HG80_9MAGN</name>
<proteinExistence type="predicted"/>
<feature type="coiled-coil region" evidence="1">
    <location>
        <begin position="23"/>
        <end position="62"/>
    </location>
</feature>
<sequence>MQDGKTGKERRLTCDALAIGTKITEATHNLEALQYQFEQDENEMLAMEIAEQELQVENLLQQEADYWKQRSRTRWDKEVDRSTKYFHNLINMRKSKAMIREIQDAHGVTLKDQEDISRFIVSHYTEKFKEEEIELYVNLLNLIPKLVIEEENKELPCIPIFGEIKRAVFGLCPDSAPGPDGFNGHFYQVCWNIVGGEVYRLVIYFFLKRKLPKSYNVNFIVLIPKERNANQLNRSVMGY</sequence>
<evidence type="ECO:0000313" key="3">
    <source>
        <dbReference type="Proteomes" id="UP000631114"/>
    </source>
</evidence>
<organism evidence="2 3">
    <name type="scientific">Coptis chinensis</name>
    <dbReference type="NCBI Taxonomy" id="261450"/>
    <lineage>
        <taxon>Eukaryota</taxon>
        <taxon>Viridiplantae</taxon>
        <taxon>Streptophyta</taxon>
        <taxon>Embryophyta</taxon>
        <taxon>Tracheophyta</taxon>
        <taxon>Spermatophyta</taxon>
        <taxon>Magnoliopsida</taxon>
        <taxon>Ranunculales</taxon>
        <taxon>Ranunculaceae</taxon>
        <taxon>Coptidoideae</taxon>
        <taxon>Coptis</taxon>
    </lineage>
</organism>
<protein>
    <recommendedName>
        <fullName evidence="4">Reverse transcriptase</fullName>
    </recommendedName>
</protein>
<dbReference type="Proteomes" id="UP000631114">
    <property type="component" value="Unassembled WGS sequence"/>
</dbReference>
<gene>
    <name evidence="2" type="ORF">IFM89_021209</name>
</gene>
<evidence type="ECO:0000313" key="2">
    <source>
        <dbReference type="EMBL" id="KAF9597722.1"/>
    </source>
</evidence>
<dbReference type="AlphaFoldDB" id="A0A835HG80"/>
<evidence type="ECO:0008006" key="4">
    <source>
        <dbReference type="Google" id="ProtNLM"/>
    </source>
</evidence>
<accession>A0A835HG80</accession>
<evidence type="ECO:0000256" key="1">
    <source>
        <dbReference type="SAM" id="Coils"/>
    </source>
</evidence>
<keyword evidence="1" id="KW-0175">Coiled coil</keyword>
<comment type="caution">
    <text evidence="2">The sequence shown here is derived from an EMBL/GenBank/DDBJ whole genome shotgun (WGS) entry which is preliminary data.</text>
</comment>
<keyword evidence="3" id="KW-1185">Reference proteome</keyword>
<reference evidence="2 3" key="1">
    <citation type="submission" date="2020-10" db="EMBL/GenBank/DDBJ databases">
        <title>The Coptis chinensis genome and diversification of protoberbering-type alkaloids.</title>
        <authorList>
            <person name="Wang B."/>
            <person name="Shu S."/>
            <person name="Song C."/>
            <person name="Liu Y."/>
        </authorList>
    </citation>
    <scope>NUCLEOTIDE SEQUENCE [LARGE SCALE GENOMIC DNA]</scope>
    <source>
        <strain evidence="2">HL-2020</strain>
        <tissue evidence="2">Leaf</tissue>
    </source>
</reference>
<dbReference type="EMBL" id="JADFTS010000007">
    <property type="protein sequence ID" value="KAF9597722.1"/>
    <property type="molecule type" value="Genomic_DNA"/>
</dbReference>